<protein>
    <recommendedName>
        <fullName evidence="4">DUF3047 domain-containing protein</fullName>
    </recommendedName>
</protein>
<keyword evidence="1" id="KW-0732">Signal</keyword>
<feature type="signal peptide" evidence="1">
    <location>
        <begin position="1"/>
        <end position="23"/>
    </location>
</feature>
<evidence type="ECO:0000256" key="1">
    <source>
        <dbReference type="SAM" id="SignalP"/>
    </source>
</evidence>
<comment type="caution">
    <text evidence="2">The sequence shown here is derived from an EMBL/GenBank/DDBJ whole genome shotgun (WGS) entry which is preliminary data.</text>
</comment>
<evidence type="ECO:0000313" key="2">
    <source>
        <dbReference type="EMBL" id="RUO52738.1"/>
    </source>
</evidence>
<evidence type="ECO:0008006" key="4">
    <source>
        <dbReference type="Google" id="ProtNLM"/>
    </source>
</evidence>
<sequence>MLKHCTLTASIIFCATAPGVPFAQDLNFTPAAIVDWPVRKFEERSTYQLQDGVLDASCKAGQASALYLEKEIGLSEHPYLNWRWRLMQPPLALDEERVKAGDDYSARVYAVAERGLFGLSSKAINFVWTYDQPIGASWPNPFTEQAMMVAMRNQSSPINEWVTEKVHLPDHFQRHYDLQLEAIDGLALMVDCDNAGGERRFQLQRIWFSAE</sequence>
<dbReference type="Proteomes" id="UP000287198">
    <property type="component" value="Unassembled WGS sequence"/>
</dbReference>
<dbReference type="OrthoDB" id="9775969at2"/>
<dbReference type="AlphaFoldDB" id="A0A432XVH0"/>
<proteinExistence type="predicted"/>
<accession>A0A432XVH0</accession>
<gene>
    <name evidence="2" type="ORF">CWI69_06770</name>
</gene>
<dbReference type="EMBL" id="PIPW01000002">
    <property type="protein sequence ID" value="RUO52738.1"/>
    <property type="molecule type" value="Genomic_DNA"/>
</dbReference>
<keyword evidence="3" id="KW-1185">Reference proteome</keyword>
<reference evidence="3" key="1">
    <citation type="journal article" date="2018" name="Front. Microbiol.">
        <title>Genome-Based Analysis Reveals the Taxonomy and Diversity of the Family Idiomarinaceae.</title>
        <authorList>
            <person name="Liu Y."/>
            <person name="Lai Q."/>
            <person name="Shao Z."/>
        </authorList>
    </citation>
    <scope>NUCLEOTIDE SEQUENCE [LARGE SCALE GENOMIC DNA]</scope>
    <source>
        <strain evidence="3">BH195</strain>
    </source>
</reference>
<dbReference type="Pfam" id="PF11249">
    <property type="entry name" value="DUF3047"/>
    <property type="match status" value="1"/>
</dbReference>
<feature type="chain" id="PRO_5019130103" description="DUF3047 domain-containing protein" evidence="1">
    <location>
        <begin position="24"/>
        <end position="211"/>
    </location>
</feature>
<name>A0A432XVH0_9GAMM</name>
<organism evidence="2 3">
    <name type="scientific">Pseudidiomarina halophila</name>
    <dbReference type="NCBI Taxonomy" id="1449799"/>
    <lineage>
        <taxon>Bacteria</taxon>
        <taxon>Pseudomonadati</taxon>
        <taxon>Pseudomonadota</taxon>
        <taxon>Gammaproteobacteria</taxon>
        <taxon>Alteromonadales</taxon>
        <taxon>Idiomarinaceae</taxon>
        <taxon>Pseudidiomarina</taxon>
    </lineage>
</organism>
<dbReference type="RefSeq" id="WP_126763166.1">
    <property type="nucleotide sequence ID" value="NZ_JBHLTZ010000012.1"/>
</dbReference>
<evidence type="ECO:0000313" key="3">
    <source>
        <dbReference type="Proteomes" id="UP000287198"/>
    </source>
</evidence>
<dbReference type="InterPro" id="IPR021409">
    <property type="entry name" value="DUF3047"/>
</dbReference>